<name>A0A2U1AXH6_9BACT</name>
<keyword evidence="1" id="KW-0732">Signal</keyword>
<dbReference type="Pfam" id="PF01364">
    <property type="entry name" value="Peptidase_C25"/>
    <property type="match status" value="1"/>
</dbReference>
<dbReference type="SUPFAM" id="SSF52129">
    <property type="entry name" value="Caspase-like"/>
    <property type="match status" value="1"/>
</dbReference>
<keyword evidence="4" id="KW-1185">Reference proteome</keyword>
<comment type="caution">
    <text evidence="3">The sequence shown here is derived from an EMBL/GenBank/DDBJ whole genome shotgun (WGS) entry which is preliminary data.</text>
</comment>
<evidence type="ECO:0000256" key="1">
    <source>
        <dbReference type="SAM" id="SignalP"/>
    </source>
</evidence>
<protein>
    <submittedName>
        <fullName evidence="3">Peptidase C25-like protein</fullName>
    </submittedName>
</protein>
<dbReference type="GO" id="GO:0008234">
    <property type="term" value="F:cysteine-type peptidase activity"/>
    <property type="evidence" value="ECO:0007669"/>
    <property type="project" value="InterPro"/>
</dbReference>
<evidence type="ECO:0000313" key="3">
    <source>
        <dbReference type="EMBL" id="PVY41120.1"/>
    </source>
</evidence>
<dbReference type="GO" id="GO:0006508">
    <property type="term" value="P:proteolysis"/>
    <property type="evidence" value="ECO:0007669"/>
    <property type="project" value="InterPro"/>
</dbReference>
<evidence type="ECO:0000313" key="4">
    <source>
        <dbReference type="Proteomes" id="UP000245466"/>
    </source>
</evidence>
<dbReference type="Proteomes" id="UP000245466">
    <property type="component" value="Unassembled WGS sequence"/>
</dbReference>
<gene>
    <name evidence="3" type="ORF">C8E01_10545</name>
</gene>
<reference evidence="3 4" key="1">
    <citation type="submission" date="2018-04" db="EMBL/GenBank/DDBJ databases">
        <title>Genomic Encyclopedia of Type Strains, Phase IV (KMG-IV): sequencing the most valuable type-strain genomes for metagenomic binning, comparative biology and taxonomic classification.</title>
        <authorList>
            <person name="Goeker M."/>
        </authorList>
    </citation>
    <scope>NUCLEOTIDE SEQUENCE [LARGE SCALE GENOMIC DNA]</scope>
    <source>
        <strain evidence="3 4">DSM 100231</strain>
    </source>
</reference>
<dbReference type="InterPro" id="IPR001769">
    <property type="entry name" value="Gingipain"/>
</dbReference>
<dbReference type="InterPro" id="IPR029030">
    <property type="entry name" value="Caspase-like_dom_sf"/>
</dbReference>
<proteinExistence type="predicted"/>
<evidence type="ECO:0000259" key="2">
    <source>
        <dbReference type="Pfam" id="PF01364"/>
    </source>
</evidence>
<dbReference type="Gene3D" id="2.60.40.4070">
    <property type="match status" value="1"/>
</dbReference>
<dbReference type="Gene3D" id="3.40.50.1460">
    <property type="match status" value="1"/>
</dbReference>
<feature type="chain" id="PRO_5015675091" evidence="1">
    <location>
        <begin position="27"/>
        <end position="1694"/>
    </location>
</feature>
<dbReference type="OrthoDB" id="9757650at2"/>
<dbReference type="RefSeq" id="WP_116543073.1">
    <property type="nucleotide sequence ID" value="NZ_QEKI01000005.1"/>
</dbReference>
<sequence length="1694" mass="189610">MKINRLFQQFLLVSVLVLGLQAATQAQSPTPYGNEWIDYNKTYYKLKVVNTGLHRLSHGFLDSLGLADTNPQHFQLFRRGKEVAIHIAGEADGRLDREDFIEFYGERNDGRLDQDLYKNPAHQPHQLYSLYTDTAAYFLTVNPAGGKRMQQVNPSPVGKTPEPYHLQKVTRFFTQAYNSGKYHGDALLSWMDEGEGYVSSARHVSTDYDINSIVNVADSGPKPQLEYTINTVSSSSPITHKGKINLVLPAGGVRTLLEFSKTGAGYIKGQTILEFSEIYSQNKITLRAVPDPLPPHQSGDEDKRNLIAFSYATVTFPQRTIYNGSSMFYYTDSSRVNDPYFEFANNNTSLVSLDVTNPNDIIKIEGYTIGQSKGFVINTQGKSRKILLANSSSPLKPRGKVDKVTFRQISPDAHNYIVLTNKRLMKPVSGSMRSGPIEYTSYRASVQGGGYDTLLVHMDQIVDQFHYGEYSSNAVRKFMAYMMISSRQKHLFIIGKGMKYASSDFRNVDKSSRASLYHVGLRYSKAFEVDLVPTGMFPSSDVFFTADFRNNKHEPRVPTGRLPVTKPEAIIDYLNKVKEYEALPEGLAWRKNILHLGGGSTDPQIRQLKGWLDDYKSIAEGPFLGANIIGKYRQGVSAVQDLVNVSTEVNAGLSMITFFGHSSASTSDLEIGFVSQNVYGYRNKGKYPVILMNGCGTGDAFIYNFKSFGEDWLLTPDRGAISFIAHAHTGGDRPLYEYSLHYHQVAFKDEKFYGGTIGEIQQEAVKRYSATGSSNLQYVATMTQMVLQSDPAIRPYAPSKPDYAFNNPTYSLKDNKGDNAISYSNPLVLKVNAVNYGKAILDSINVSVKRTIPNGAALEPHVIKVKPIYNSDQLELILPNTDTTASGMNRFEIKLDATDQIAELNESNNLLQVQHFLPKSGISILAPNNYAIVNSNNVNLIVQSTQMRAEPKGVYFELDTTTTFSSTLKKSHTAAAGVIPSWEVTLPIQQNTGDSTVFYWRARFESYAKGEDTVWVESSFRYIPETNGGWSQSHQGQFKESEFGGARIGKESGNWEFDPLYANIEIRTVGGDVRYGQPPFGIFINGTVASHNACGNFEASSAPRMYFFMLDKETLERTVVPGFKGCSWIPDMYQFGDLNNPTVRANMQRFLEGIPEGNYVLAISMNRVPFEIFSPELKSAFGSIGSILIPNNDVKNGYPFAIIGKKGATTALEATANPNDTNILPTSQEIFIRTTLQSKLQEGFVTSTTIGPAISWKSLHHNIEKYKAGNDSYKLSLFGINAQGQRELLNDNITTKSFDLSNLSADQYPNLQLSATLTDTEDRTAPQLRQWMVYYEAAPEGVIRPDLVEVSEELIVQQANRGRIEMPMAFQNVTPYAFRDSITVEVTLTGDGVEPRVSRFKIEALEGNKTATFNYTMSTSDLDGNYRLLMYVNPQLQPEQQYQNNIYEINFGVKSKLHPIMDVAFDGVHIMDGELVAPSPLISITMKDENKHVYLENADAMEVYLEGPNIQGQYDVIKEAKPSELRISPADEKNDFRFEYKPERLENGIYTLTVNGKDATGKFSGASSYKINFEVENESKITNFYPYPNPFSSKTQFIFTLTGGVIPDQFKIQIMTVTGKIVKEIMREEIGPIRIGNNKTEYAWDGTDTYGDKLANGVYLYRVVMPKDIEEMKHIWKKGDKGFVNGYGKIYILR</sequence>
<feature type="signal peptide" evidence="1">
    <location>
        <begin position="1"/>
        <end position="26"/>
    </location>
</feature>
<organism evidence="3 4">
    <name type="scientific">Pontibacter virosus</name>
    <dbReference type="NCBI Taxonomy" id="1765052"/>
    <lineage>
        <taxon>Bacteria</taxon>
        <taxon>Pseudomonadati</taxon>
        <taxon>Bacteroidota</taxon>
        <taxon>Cytophagia</taxon>
        <taxon>Cytophagales</taxon>
        <taxon>Hymenobacteraceae</taxon>
        <taxon>Pontibacter</taxon>
    </lineage>
</organism>
<dbReference type="EMBL" id="QEKI01000005">
    <property type="protein sequence ID" value="PVY41120.1"/>
    <property type="molecule type" value="Genomic_DNA"/>
</dbReference>
<feature type="domain" description="Gingipain" evidence="2">
    <location>
        <begin position="438"/>
        <end position="794"/>
    </location>
</feature>
<accession>A0A2U1AXH6</accession>